<feature type="domain" description="HTH tetR-type" evidence="3">
    <location>
        <begin position="3"/>
        <end position="63"/>
    </location>
</feature>
<name>A0A0R2MTG8_9LACO</name>
<evidence type="ECO:0000313" key="5">
    <source>
        <dbReference type="Proteomes" id="UP000050969"/>
    </source>
</evidence>
<keyword evidence="1 2" id="KW-0238">DNA-binding</keyword>
<evidence type="ECO:0000256" key="1">
    <source>
        <dbReference type="ARBA" id="ARBA00023125"/>
    </source>
</evidence>
<comment type="caution">
    <text evidence="4">The sequence shown here is derived from an EMBL/GenBank/DDBJ whole genome shotgun (WGS) entry which is preliminary data.</text>
</comment>
<dbReference type="PROSITE" id="PS50977">
    <property type="entry name" value="HTH_TETR_2"/>
    <property type="match status" value="1"/>
</dbReference>
<dbReference type="RefSeq" id="WP_056993295.1">
    <property type="nucleotide sequence ID" value="NZ_JQCE01000064.1"/>
</dbReference>
<evidence type="ECO:0000256" key="2">
    <source>
        <dbReference type="PROSITE-ProRule" id="PRU00335"/>
    </source>
</evidence>
<dbReference type="InterPro" id="IPR012738">
    <property type="entry name" value="Tscrpt_reg_DhaS"/>
</dbReference>
<reference evidence="4 5" key="1">
    <citation type="journal article" date="2015" name="Genome Announc.">
        <title>Expanding the biotechnology potential of lactobacilli through comparative genomics of 213 strains and associated genera.</title>
        <authorList>
            <person name="Sun Z."/>
            <person name="Harris H.M."/>
            <person name="McCann A."/>
            <person name="Guo C."/>
            <person name="Argimon S."/>
            <person name="Zhang W."/>
            <person name="Yang X."/>
            <person name="Jeffery I.B."/>
            <person name="Cooney J.C."/>
            <person name="Kagawa T.F."/>
            <person name="Liu W."/>
            <person name="Song Y."/>
            <person name="Salvetti E."/>
            <person name="Wrobel A."/>
            <person name="Rasinkangas P."/>
            <person name="Parkhill J."/>
            <person name="Rea M.C."/>
            <person name="O'Sullivan O."/>
            <person name="Ritari J."/>
            <person name="Douillard F.P."/>
            <person name="Paul Ross R."/>
            <person name="Yang R."/>
            <person name="Briner A.E."/>
            <person name="Felis G.E."/>
            <person name="de Vos W.M."/>
            <person name="Barrangou R."/>
            <person name="Klaenhammer T.R."/>
            <person name="Caufield P.W."/>
            <person name="Cui Y."/>
            <person name="Zhang H."/>
            <person name="O'Toole P.W."/>
        </authorList>
    </citation>
    <scope>NUCLEOTIDE SEQUENCE [LARGE SCALE GENOMIC DNA]</scope>
    <source>
        <strain evidence="4 5">DSM 24301</strain>
    </source>
</reference>
<dbReference type="Gene3D" id="1.10.357.10">
    <property type="entry name" value="Tetracycline Repressor, domain 2"/>
    <property type="match status" value="1"/>
</dbReference>
<dbReference type="InterPro" id="IPR039532">
    <property type="entry name" value="TetR_C_Firmicutes"/>
</dbReference>
<accession>A0A0R2MTG8</accession>
<gene>
    <name evidence="4" type="ORF">IV56_GL002316</name>
</gene>
<dbReference type="NCBIfam" id="TIGR02366">
    <property type="entry name" value="DHAK_reg"/>
    <property type="match status" value="1"/>
</dbReference>
<dbReference type="GO" id="GO:0003677">
    <property type="term" value="F:DNA binding"/>
    <property type="evidence" value="ECO:0007669"/>
    <property type="project" value="UniProtKB-UniRule"/>
</dbReference>
<evidence type="ECO:0000313" key="4">
    <source>
        <dbReference type="EMBL" id="KRO15547.1"/>
    </source>
</evidence>
<dbReference type="PANTHER" id="PTHR43479">
    <property type="entry name" value="ACREF/ENVCD OPERON REPRESSOR-RELATED"/>
    <property type="match status" value="1"/>
</dbReference>
<protein>
    <recommendedName>
        <fullName evidence="3">HTH tetR-type domain-containing protein</fullName>
    </recommendedName>
</protein>
<dbReference type="InterPro" id="IPR001647">
    <property type="entry name" value="HTH_TetR"/>
</dbReference>
<sequence length="207" mass="24355">MSYIVKKKIATATKELMSVKPFSQLSVTTIMAEAHLRRQTFYDYFEDKYAVLAWIYNDDIQAIIKDNLDYEHWTVVLHHMLHYFQANQAFYQKALAIHDQNAPEQAISEHITQLIERVLTEFSHKENVKLSPAYRDFLQKILTASLVSELRQWIMSPTPRPLDLETKYLQTFLEDMTNGVVLRHQHDPRYLHQPFPHANPPTGFPNQ</sequence>
<dbReference type="AlphaFoldDB" id="A0A0R2MTG8"/>
<dbReference type="InterPro" id="IPR050624">
    <property type="entry name" value="HTH-type_Tx_Regulator"/>
</dbReference>
<evidence type="ECO:0000259" key="3">
    <source>
        <dbReference type="PROSITE" id="PS50977"/>
    </source>
</evidence>
<dbReference type="EMBL" id="JQCE01000064">
    <property type="protein sequence ID" value="KRO15547.1"/>
    <property type="molecule type" value="Genomic_DNA"/>
</dbReference>
<dbReference type="Pfam" id="PF00440">
    <property type="entry name" value="TetR_N"/>
    <property type="match status" value="1"/>
</dbReference>
<dbReference type="Pfam" id="PF14278">
    <property type="entry name" value="TetR_C_8"/>
    <property type="match status" value="1"/>
</dbReference>
<dbReference type="InterPro" id="IPR009057">
    <property type="entry name" value="Homeodomain-like_sf"/>
</dbReference>
<organism evidence="4 5">
    <name type="scientific">Lacticaseibacillus saniviri JCM 17471 = DSM 24301</name>
    <dbReference type="NCBI Taxonomy" id="1293598"/>
    <lineage>
        <taxon>Bacteria</taxon>
        <taxon>Bacillati</taxon>
        <taxon>Bacillota</taxon>
        <taxon>Bacilli</taxon>
        <taxon>Lactobacillales</taxon>
        <taxon>Lactobacillaceae</taxon>
        <taxon>Lacticaseibacillus</taxon>
    </lineage>
</organism>
<keyword evidence="5" id="KW-1185">Reference proteome</keyword>
<feature type="DNA-binding region" description="H-T-H motif" evidence="2">
    <location>
        <begin position="26"/>
        <end position="45"/>
    </location>
</feature>
<proteinExistence type="predicted"/>
<dbReference type="Proteomes" id="UP000050969">
    <property type="component" value="Unassembled WGS sequence"/>
</dbReference>
<dbReference type="PANTHER" id="PTHR43479:SF7">
    <property type="entry name" value="TETR-FAMILY TRANSCRIPTIONAL REGULATOR"/>
    <property type="match status" value="1"/>
</dbReference>
<dbReference type="SUPFAM" id="SSF46689">
    <property type="entry name" value="Homeodomain-like"/>
    <property type="match status" value="1"/>
</dbReference>